<accession>A0A6V8SJV6</accession>
<proteinExistence type="predicted"/>
<comment type="caution">
    <text evidence="2">The sequence shown here is derived from an EMBL/GenBank/DDBJ whole genome shotgun (WGS) entry which is preliminary data.</text>
</comment>
<keyword evidence="3" id="KW-1185">Reference proteome</keyword>
<keyword evidence="1" id="KW-0732">Signal</keyword>
<dbReference type="Proteomes" id="UP000580568">
    <property type="component" value="Unassembled WGS sequence"/>
</dbReference>
<protein>
    <recommendedName>
        <fullName evidence="4">Lipoprotein</fullName>
    </recommendedName>
</protein>
<evidence type="ECO:0000256" key="1">
    <source>
        <dbReference type="SAM" id="SignalP"/>
    </source>
</evidence>
<feature type="signal peptide" evidence="1">
    <location>
        <begin position="1"/>
        <end position="33"/>
    </location>
</feature>
<dbReference type="EMBL" id="BLZR01000001">
    <property type="protein sequence ID" value="GFP77514.1"/>
    <property type="molecule type" value="Genomic_DNA"/>
</dbReference>
<evidence type="ECO:0008006" key="4">
    <source>
        <dbReference type="Google" id="ProtNLM"/>
    </source>
</evidence>
<evidence type="ECO:0000313" key="3">
    <source>
        <dbReference type="Proteomes" id="UP000580568"/>
    </source>
</evidence>
<gene>
    <name evidence="2" type="ORF">bsdtw1_03644</name>
</gene>
<evidence type="ECO:0000313" key="2">
    <source>
        <dbReference type="EMBL" id="GFP77514.1"/>
    </source>
</evidence>
<dbReference type="PROSITE" id="PS51257">
    <property type="entry name" value="PROKAR_LIPOPROTEIN"/>
    <property type="match status" value="1"/>
</dbReference>
<reference evidence="2 3" key="1">
    <citation type="submission" date="2020-07" db="EMBL/GenBank/DDBJ databases">
        <title>A new beta-1,3-glucan-decomposing anaerobic bacterium isolated from anoxic soil subjected to biological soil disinfestation.</title>
        <authorList>
            <person name="Ueki A."/>
            <person name="Tonouchi A."/>
        </authorList>
    </citation>
    <scope>NUCLEOTIDE SEQUENCE [LARGE SCALE GENOMIC DNA]</scope>
    <source>
        <strain evidence="2 3">TW1</strain>
    </source>
</reference>
<sequence length="506" mass="57428">MKLNGVYMRSKIKILTILLLAMSLIGCTSISNSNDQGEIIVAPTVAKLDINGSWKATKYEIMDPSTNDKNEAEDLLTKRISFNSELAAIGHNYLGNPKYKLKVMNPNYFLVNEYKWTKTDLGNKDVEITSVSDDNNVFCDFIKLDNNNGLLIYKGVLYNLTKTDDSTLRQWDVGVNVRSEDSMGNLNENYNDPIGVLIGLKSSREKLSTGQYGPAEYRTLWVSFKDDKLSEPKEIKDLLVPRMKGFWSIKVNHTENKGYIDEEFEVTQTNEKEQMSKVKPMANGYDLYRDISFVGNDYIATQYYKGNNFKNNYVSEQILPVDNTKTLKGVDIVTLLGEEAQKSFYMAWKDQVGNLSEEAKEKLNVAAPNYENYTMIRKNGHWLLQGKISAIDQDNFNGVSFNINYPPTKKLVNHDKLFVSWNSIKEVVPAAVDAYTAYNGRLVFIVTKDKIDIYQIKNGSIVTNSIGTISLKNNESVVMCEWVVTGQSVDKWDKQVNSIKDSEKKP</sequence>
<dbReference type="AlphaFoldDB" id="A0A6V8SJV6"/>
<feature type="chain" id="PRO_5027737658" description="Lipoprotein" evidence="1">
    <location>
        <begin position="34"/>
        <end position="506"/>
    </location>
</feature>
<name>A0A6V8SJV6_9CLOT</name>
<organism evidence="2 3">
    <name type="scientific">Clostridium fungisolvens</name>
    <dbReference type="NCBI Taxonomy" id="1604897"/>
    <lineage>
        <taxon>Bacteria</taxon>
        <taxon>Bacillati</taxon>
        <taxon>Bacillota</taxon>
        <taxon>Clostridia</taxon>
        <taxon>Eubacteriales</taxon>
        <taxon>Clostridiaceae</taxon>
        <taxon>Clostridium</taxon>
    </lineage>
</organism>